<dbReference type="Proteomes" id="UP000034182">
    <property type="component" value="Unassembled WGS sequence"/>
</dbReference>
<dbReference type="InterPro" id="IPR029058">
    <property type="entry name" value="AB_hydrolase_fold"/>
</dbReference>
<comment type="similarity">
    <text evidence="1">Belongs to the peptidase S28 family.</text>
</comment>
<evidence type="ECO:0000256" key="2">
    <source>
        <dbReference type="ARBA" id="ARBA00022670"/>
    </source>
</evidence>
<dbReference type="GO" id="GO:0006508">
    <property type="term" value="P:proteolysis"/>
    <property type="evidence" value="ECO:0007669"/>
    <property type="project" value="UniProtKB-KW"/>
</dbReference>
<keyword evidence="4" id="KW-0378">Hydrolase</keyword>
<evidence type="ECO:0000313" key="8">
    <source>
        <dbReference type="Proteomes" id="UP000034182"/>
    </source>
</evidence>
<evidence type="ECO:0000256" key="4">
    <source>
        <dbReference type="ARBA" id="ARBA00022801"/>
    </source>
</evidence>
<name>A0A0G2G6U7_9PEZI</name>
<keyword evidence="2" id="KW-0645">Protease</keyword>
<dbReference type="PANTHER" id="PTHR11010">
    <property type="entry name" value="PROTEASE S28 PRO-X CARBOXYPEPTIDASE-RELATED"/>
    <property type="match status" value="1"/>
</dbReference>
<reference evidence="7 8" key="1">
    <citation type="submission" date="2015-03" db="EMBL/GenBank/DDBJ databases">
        <authorList>
            <person name="Morales-Cruz A."/>
            <person name="Amrine K.C."/>
            <person name="Cantu D."/>
        </authorList>
    </citation>
    <scope>NUCLEOTIDE SEQUENCE [LARGE SCALE GENOMIC DNA]</scope>
    <source>
        <strain evidence="7">DS831</strain>
    </source>
</reference>
<keyword evidence="3 6" id="KW-0732">Signal</keyword>
<feature type="chain" id="PRO_5002544526" evidence="6">
    <location>
        <begin position="26"/>
        <end position="582"/>
    </location>
</feature>
<dbReference type="Gene3D" id="3.40.50.1820">
    <property type="entry name" value="alpha/beta hydrolase"/>
    <property type="match status" value="2"/>
</dbReference>
<evidence type="ECO:0000313" key="7">
    <source>
        <dbReference type="EMBL" id="KKY19453.1"/>
    </source>
</evidence>
<reference evidence="7 8" key="2">
    <citation type="submission" date="2015-05" db="EMBL/GenBank/DDBJ databases">
        <title>Distinctive expansion of gene families associated with plant cell wall degradation and secondary metabolism in the genomes of grapevine trunk pathogens.</title>
        <authorList>
            <person name="Lawrence D.P."/>
            <person name="Travadon R."/>
            <person name="Rolshausen P.E."/>
            <person name="Baumgartner K."/>
        </authorList>
    </citation>
    <scope>NUCLEOTIDE SEQUENCE [LARGE SCALE GENOMIC DNA]</scope>
    <source>
        <strain evidence="7">DS831</strain>
    </source>
</reference>
<evidence type="ECO:0000256" key="6">
    <source>
        <dbReference type="SAM" id="SignalP"/>
    </source>
</evidence>
<dbReference type="Pfam" id="PF05577">
    <property type="entry name" value="Peptidase_S28"/>
    <property type="match status" value="2"/>
</dbReference>
<dbReference type="PANTHER" id="PTHR11010:SF109">
    <property type="entry name" value="PEPTIDASE, FAMILY S28, PUTATIVE (AFU_ORTHOLOGUE AFUA_4G03790)-RELATED"/>
    <property type="match status" value="1"/>
</dbReference>
<dbReference type="AlphaFoldDB" id="A0A0G2G6U7"/>
<evidence type="ECO:0000256" key="5">
    <source>
        <dbReference type="ARBA" id="ARBA00023180"/>
    </source>
</evidence>
<dbReference type="EMBL" id="LAQI01000112">
    <property type="protein sequence ID" value="KKY19453.1"/>
    <property type="molecule type" value="Genomic_DNA"/>
</dbReference>
<evidence type="ECO:0000256" key="3">
    <source>
        <dbReference type="ARBA" id="ARBA00022729"/>
    </source>
</evidence>
<dbReference type="FunFam" id="3.40.50.1820:FF:000636">
    <property type="entry name" value="Serine peptidase, family S28, putative"/>
    <property type="match status" value="1"/>
</dbReference>
<protein>
    <submittedName>
        <fullName evidence="7">Putative serine family</fullName>
    </submittedName>
</protein>
<keyword evidence="5" id="KW-0325">Glycoprotein</keyword>
<dbReference type="GO" id="GO:0070008">
    <property type="term" value="F:serine-type exopeptidase activity"/>
    <property type="evidence" value="ECO:0007669"/>
    <property type="project" value="InterPro"/>
</dbReference>
<dbReference type="InterPro" id="IPR008758">
    <property type="entry name" value="Peptidase_S28"/>
</dbReference>
<dbReference type="SUPFAM" id="SSF53474">
    <property type="entry name" value="alpha/beta-Hydrolases"/>
    <property type="match status" value="1"/>
</dbReference>
<accession>A0A0G2G6U7</accession>
<gene>
    <name evidence="7" type="ORF">UCDDS831_g05423</name>
</gene>
<dbReference type="GO" id="GO:0008239">
    <property type="term" value="F:dipeptidyl-peptidase activity"/>
    <property type="evidence" value="ECO:0007669"/>
    <property type="project" value="TreeGrafter"/>
</dbReference>
<feature type="signal peptide" evidence="6">
    <location>
        <begin position="1"/>
        <end position="25"/>
    </location>
</feature>
<evidence type="ECO:0000256" key="1">
    <source>
        <dbReference type="ARBA" id="ARBA00011079"/>
    </source>
</evidence>
<organism evidence="7 8">
    <name type="scientific">Diplodia seriata</name>
    <dbReference type="NCBI Taxonomy" id="420778"/>
    <lineage>
        <taxon>Eukaryota</taxon>
        <taxon>Fungi</taxon>
        <taxon>Dikarya</taxon>
        <taxon>Ascomycota</taxon>
        <taxon>Pezizomycotina</taxon>
        <taxon>Dothideomycetes</taxon>
        <taxon>Dothideomycetes incertae sedis</taxon>
        <taxon>Botryosphaeriales</taxon>
        <taxon>Botryosphaeriaceae</taxon>
        <taxon>Diplodia</taxon>
    </lineage>
</organism>
<comment type="caution">
    <text evidence="7">The sequence shown here is derived from an EMBL/GenBank/DDBJ whole genome shotgun (WGS) entry which is preliminary data.</text>
</comment>
<sequence>MMLRSSFRGALPLVLACTCVQYAQAIGIFGGFRQMQLADMAERGLFPDGTPVEIPAGIQVSKLYTPSSSAAASNTTEVINPEFVTLPLDHFGSDAGTFENRFWVAESGYRGAGHPVFIYDAGEADAEPNALFRLQNETSFFKQIVDSFGGIGIVWEHRYYGASTPVNISLDTDPEDFVYLTSEQALADIPAFVANFTRANFPDVDFGPSVTPWIFIGGSYPGMRAAFLREHYPDTIFASYASSAPVQAQNDMSVYFEPVYRGLNAYGFGNCSKDIHAAIAYMDDLMEDDAAAAALKTRFLGRNADRNSNAGFADALTTIIWYWQSYGVEYNLRPFCDYIETDHGSSPGNGSAYNGTVAGADGWAASRGPEFVVEQWASWPSFAATAGYFLDTECEGPNPSPNTTTTTDAPECDLEKRFADPATISWTWQYCTEWGFLQSANLGGPSQIVSRWNSLSHQRDICRRQFPTIPANDTSLLPAWPRDDETNAALGGWRIRPSNVYWSGGEFDPWRTLSPLSTEPWAPDVRLTQEAPACGESTAEDEVFGYVMPGAQHCYDFRTTFAGGAVSRKYFTDALTEWLKCF</sequence>
<proteinExistence type="inferred from homology"/>